<evidence type="ECO:0000256" key="8">
    <source>
        <dbReference type="ARBA" id="ARBA00025496"/>
    </source>
</evidence>
<organism evidence="12 13">
    <name type="scientific">Talaromyces atroroseus</name>
    <dbReference type="NCBI Taxonomy" id="1441469"/>
    <lineage>
        <taxon>Eukaryota</taxon>
        <taxon>Fungi</taxon>
        <taxon>Dikarya</taxon>
        <taxon>Ascomycota</taxon>
        <taxon>Pezizomycotina</taxon>
        <taxon>Eurotiomycetes</taxon>
        <taxon>Eurotiomycetidae</taxon>
        <taxon>Eurotiales</taxon>
        <taxon>Trichocomaceae</taxon>
        <taxon>Talaromyces</taxon>
        <taxon>Talaromyces sect. Trachyspermi</taxon>
    </lineage>
</organism>
<name>A0A225AVP3_TALAT</name>
<keyword evidence="5" id="KW-0236">DNA replication inhibitor</keyword>
<evidence type="ECO:0000313" key="12">
    <source>
        <dbReference type="EMBL" id="OKL62434.1"/>
    </source>
</evidence>
<evidence type="ECO:0000256" key="10">
    <source>
        <dbReference type="SAM" id="MobiDB-lite"/>
    </source>
</evidence>
<dbReference type="GeneID" id="31002433"/>
<dbReference type="EMBL" id="LFMY01000003">
    <property type="protein sequence ID" value="OKL62434.1"/>
    <property type="molecule type" value="Genomic_DNA"/>
</dbReference>
<evidence type="ECO:0000313" key="13">
    <source>
        <dbReference type="Proteomes" id="UP000214365"/>
    </source>
</evidence>
<evidence type="ECO:0000256" key="1">
    <source>
        <dbReference type="ARBA" id="ARBA00004123"/>
    </source>
</evidence>
<sequence length="268" mass="29224">MSDIDDLFDYDAGLDEVLKNLPSAPKNDAPKENNNASDATAVLGLDADLKVSKQRAPIAKLDETRLLSQNGIPKLRKNAKSKLKFKGKGHEFSDLGRLLNFYQLWLDDLYPRAKFADGLAMIEKLGHSRRMQIMRREWIDEGRPSFQISNGDSAPTVAAPSGLEERVPDVNVPTDNAPPDDDLDMLLAEADNRGSAPKINPPGGPDDNMQAENDVPPDDDLDMLLAEADNGSFAQKVSDSGNNNVLQDDDDLDILLAEAETLNQAGTS</sequence>
<proteinExistence type="inferred from homology"/>
<dbReference type="InterPro" id="IPR040038">
    <property type="entry name" value="TIPIN/Csm3/Swi3"/>
</dbReference>
<dbReference type="GO" id="GO:0043111">
    <property type="term" value="P:replication fork arrest"/>
    <property type="evidence" value="ECO:0007669"/>
    <property type="project" value="TreeGrafter"/>
</dbReference>
<evidence type="ECO:0000259" key="11">
    <source>
        <dbReference type="Pfam" id="PF07962"/>
    </source>
</evidence>
<dbReference type="Proteomes" id="UP000214365">
    <property type="component" value="Unassembled WGS sequence"/>
</dbReference>
<accession>A0A225AVP3</accession>
<dbReference type="PANTHER" id="PTHR13220">
    <property type="entry name" value="TIMELESS INTERACTING-RELATED"/>
    <property type="match status" value="1"/>
</dbReference>
<dbReference type="RefSeq" id="XP_020122555.1">
    <property type="nucleotide sequence ID" value="XM_020264746.1"/>
</dbReference>
<dbReference type="AlphaFoldDB" id="A0A225AVP3"/>
<dbReference type="GO" id="GO:0000076">
    <property type="term" value="P:DNA replication checkpoint signaling"/>
    <property type="evidence" value="ECO:0007669"/>
    <property type="project" value="UniProtKB-UniRule"/>
</dbReference>
<dbReference type="GO" id="GO:0003677">
    <property type="term" value="F:DNA binding"/>
    <property type="evidence" value="ECO:0007669"/>
    <property type="project" value="TreeGrafter"/>
</dbReference>
<evidence type="ECO:0000256" key="5">
    <source>
        <dbReference type="ARBA" id="ARBA00022880"/>
    </source>
</evidence>
<feature type="domain" description="Chromosome segregation in meiosis protein 3" evidence="11">
    <location>
        <begin position="60"/>
        <end position="142"/>
    </location>
</feature>
<comment type="function">
    <text evidence="8">Forms a fork protection complex (FPC) with TOF1 and which is required for chromosome segregation during meiosis and DNA damage repair. FPC coordinates leading and lagging strand synthesis and moves with the replication fork. FPC stabilizes replication forks in a configuration that is recognized by replication checkpoint sensors.</text>
</comment>
<comment type="subunit">
    <text evidence="3">Component of the fork protection complex (FPC) consisting of TOF1 and CSM3.</text>
</comment>
<protein>
    <recommendedName>
        <fullName evidence="9">Chromosome segregation in meiosis protein</fullName>
    </recommendedName>
</protein>
<dbReference type="GO" id="GO:0031297">
    <property type="term" value="P:replication fork processing"/>
    <property type="evidence" value="ECO:0007669"/>
    <property type="project" value="UniProtKB-UniRule"/>
</dbReference>
<evidence type="ECO:0000256" key="2">
    <source>
        <dbReference type="ARBA" id="ARBA00006075"/>
    </source>
</evidence>
<keyword evidence="7 9" id="KW-0131">Cell cycle</keyword>
<gene>
    <name evidence="12" type="ORF">UA08_02678</name>
</gene>
<evidence type="ECO:0000256" key="3">
    <source>
        <dbReference type="ARBA" id="ARBA00011217"/>
    </source>
</evidence>
<dbReference type="InterPro" id="IPR012923">
    <property type="entry name" value="Csm3"/>
</dbReference>
<comment type="caution">
    <text evidence="12">The sequence shown here is derived from an EMBL/GenBank/DDBJ whole genome shotgun (WGS) entry which is preliminary data.</text>
</comment>
<keyword evidence="6 9" id="KW-0539">Nucleus</keyword>
<evidence type="ECO:0000256" key="7">
    <source>
        <dbReference type="ARBA" id="ARBA00023306"/>
    </source>
</evidence>
<dbReference type="GO" id="GO:0006974">
    <property type="term" value="P:DNA damage response"/>
    <property type="evidence" value="ECO:0007669"/>
    <property type="project" value="UniProtKB-KW"/>
</dbReference>
<comment type="function">
    <text evidence="9">Plays an important role in the control of DNA replication and the maintenance of replication fork stability.</text>
</comment>
<evidence type="ECO:0000256" key="9">
    <source>
        <dbReference type="RuleBase" id="RU366049"/>
    </source>
</evidence>
<dbReference type="GO" id="GO:0031298">
    <property type="term" value="C:replication fork protection complex"/>
    <property type="evidence" value="ECO:0007669"/>
    <property type="project" value="TreeGrafter"/>
</dbReference>
<dbReference type="STRING" id="1441469.A0A225AVP3"/>
<keyword evidence="4 9" id="KW-0227">DNA damage</keyword>
<keyword evidence="13" id="KW-1185">Reference proteome</keyword>
<dbReference type="Pfam" id="PF07962">
    <property type="entry name" value="Swi3"/>
    <property type="match status" value="1"/>
</dbReference>
<dbReference type="OrthoDB" id="437078at2759"/>
<dbReference type="PANTHER" id="PTHR13220:SF11">
    <property type="entry name" value="TIMELESS-INTERACTING PROTEIN"/>
    <property type="match status" value="1"/>
</dbReference>
<evidence type="ECO:0000256" key="6">
    <source>
        <dbReference type="ARBA" id="ARBA00023242"/>
    </source>
</evidence>
<feature type="region of interest" description="Disordered" evidence="10">
    <location>
        <begin position="144"/>
        <end position="220"/>
    </location>
</feature>
<evidence type="ECO:0000256" key="4">
    <source>
        <dbReference type="ARBA" id="ARBA00022763"/>
    </source>
</evidence>
<comment type="similarity">
    <text evidence="2 9">Belongs to the CSM3 family.</text>
</comment>
<comment type="subcellular location">
    <subcellularLocation>
        <location evidence="1 9">Nucleus</location>
    </subcellularLocation>
</comment>
<reference evidence="12 13" key="1">
    <citation type="submission" date="2015-06" db="EMBL/GenBank/DDBJ databases">
        <title>Talaromyces atroroseus IBT 11181 draft genome.</title>
        <authorList>
            <person name="Rasmussen K.B."/>
            <person name="Rasmussen S."/>
            <person name="Petersen B."/>
            <person name="Sicheritz-Ponten T."/>
            <person name="Mortensen U.H."/>
            <person name="Thrane U."/>
        </authorList>
    </citation>
    <scope>NUCLEOTIDE SEQUENCE [LARGE SCALE GENOMIC DNA]</scope>
    <source>
        <strain evidence="12 13">IBT 11181</strain>
    </source>
</reference>